<dbReference type="Gene3D" id="1.20.1280.50">
    <property type="match status" value="1"/>
</dbReference>
<dbReference type="CDD" id="cd09917">
    <property type="entry name" value="F-box_SF"/>
    <property type="match status" value="1"/>
</dbReference>
<proteinExistence type="predicted"/>
<dbReference type="SUPFAM" id="SSF81383">
    <property type="entry name" value="F-box domain"/>
    <property type="match status" value="1"/>
</dbReference>
<dbReference type="Gene3D" id="3.80.10.10">
    <property type="entry name" value="Ribonuclease Inhibitor"/>
    <property type="match status" value="1"/>
</dbReference>
<dbReference type="Proteomes" id="UP001448207">
    <property type="component" value="Unassembled WGS sequence"/>
</dbReference>
<comment type="caution">
    <text evidence="2">The sequence shown here is derived from an EMBL/GenBank/DDBJ whole genome shotgun (WGS) entry which is preliminary data.</text>
</comment>
<gene>
    <name evidence="2" type="ORF">J3Q64DRAFT_1747785</name>
</gene>
<dbReference type="InterPro" id="IPR036047">
    <property type="entry name" value="F-box-like_dom_sf"/>
</dbReference>
<evidence type="ECO:0000313" key="3">
    <source>
        <dbReference type="Proteomes" id="UP001448207"/>
    </source>
</evidence>
<organism evidence="2 3">
    <name type="scientific">Phycomyces blakesleeanus</name>
    <dbReference type="NCBI Taxonomy" id="4837"/>
    <lineage>
        <taxon>Eukaryota</taxon>
        <taxon>Fungi</taxon>
        <taxon>Fungi incertae sedis</taxon>
        <taxon>Mucoromycota</taxon>
        <taxon>Mucoromycotina</taxon>
        <taxon>Mucoromycetes</taxon>
        <taxon>Mucorales</taxon>
        <taxon>Phycomycetaceae</taxon>
        <taxon>Phycomyces</taxon>
    </lineage>
</organism>
<keyword evidence="3" id="KW-1185">Reference proteome</keyword>
<accession>A0ABR3AYK6</accession>
<protein>
    <recommendedName>
        <fullName evidence="1">F-box domain-containing protein</fullName>
    </recommendedName>
</protein>
<dbReference type="Pfam" id="PF12937">
    <property type="entry name" value="F-box-like"/>
    <property type="match status" value="1"/>
</dbReference>
<reference evidence="2 3" key="1">
    <citation type="submission" date="2024-04" db="EMBL/GenBank/DDBJ databases">
        <title>Symmetric and asymmetric DNA N6-adenine methylation regulates different biological responses in Mucorales.</title>
        <authorList>
            <consortium name="Lawrence Berkeley National Laboratory"/>
            <person name="Lax C."/>
            <person name="Mondo S.J."/>
            <person name="Osorio-Concepcion M."/>
            <person name="Muszewska A."/>
            <person name="Corrochano-Luque M."/>
            <person name="Gutierrez G."/>
            <person name="Riley R."/>
            <person name="Lipzen A."/>
            <person name="Guo J."/>
            <person name="Hundley H."/>
            <person name="Amirebrahimi M."/>
            <person name="Ng V."/>
            <person name="Lorenzo-Gutierrez D."/>
            <person name="Binder U."/>
            <person name="Yang J."/>
            <person name="Song Y."/>
            <person name="Canovas D."/>
            <person name="Navarro E."/>
            <person name="Freitag M."/>
            <person name="Gabaldon T."/>
            <person name="Grigoriev I.V."/>
            <person name="Corrochano L.M."/>
            <person name="Nicolas F.E."/>
            <person name="Garre V."/>
        </authorList>
    </citation>
    <scope>NUCLEOTIDE SEQUENCE [LARGE SCALE GENOMIC DNA]</scope>
    <source>
        <strain evidence="2 3">L51</strain>
    </source>
</reference>
<sequence>MLASELPFEILLNISRFLHTKDKFHCMFICRAWKIPFQESMWRKVCILDKKKLEAICSTSAIKDNIYLNGHNTRDLYLNGKIRATDSQLYALQLCFQNLRRLYIKRNCLNETDFGKQADWNLWKYLEDLCIVLDELRIEDTEKVFLDIVSCLPRLKRLDLIRHSWKTKLAFTMKDFETLHKHLPRLEYLTLSVDLGSLSREELLQARTVDPATNLTVFKVDTKIADHRWLYYFAQKYPNIHTLRWEPYDKNGVTDDYQEETSFLLKGVRYAFQRLKTLNVHSAGSSDWLHLFFWKILCPSSLQIRNISCRPYLQTRKPEILEEIIRMCMDSFSRTVETLSIKGRYRFNIPHKLTELFVYSPHLVYLNIDQSDASIILDELLDRCVVLKRLRFACGWISVSPDSHNSLGRHGLRMIEIYDSTIDTDTFDYLSFHCRHLNYLSLTDIKAIGKVSPKTGSLCLNMSYSSFEILHIFGIQLYPSEDNINPNTVVNIMVFSRPIPGNKKPENDTSNATVFGRYG</sequence>
<feature type="domain" description="F-box" evidence="1">
    <location>
        <begin position="1"/>
        <end position="45"/>
    </location>
</feature>
<evidence type="ECO:0000313" key="2">
    <source>
        <dbReference type="EMBL" id="KAL0084467.1"/>
    </source>
</evidence>
<name>A0ABR3AYK6_PHYBL</name>
<evidence type="ECO:0000259" key="1">
    <source>
        <dbReference type="PROSITE" id="PS50181"/>
    </source>
</evidence>
<dbReference type="EMBL" id="JBCLYO010000012">
    <property type="protein sequence ID" value="KAL0084467.1"/>
    <property type="molecule type" value="Genomic_DNA"/>
</dbReference>
<dbReference type="InterPro" id="IPR032675">
    <property type="entry name" value="LRR_dom_sf"/>
</dbReference>
<dbReference type="PROSITE" id="PS50181">
    <property type="entry name" value="FBOX"/>
    <property type="match status" value="1"/>
</dbReference>
<dbReference type="InterPro" id="IPR001810">
    <property type="entry name" value="F-box_dom"/>
</dbReference>
<dbReference type="SUPFAM" id="SSF52047">
    <property type="entry name" value="RNI-like"/>
    <property type="match status" value="1"/>
</dbReference>